<organism evidence="11 12">
    <name type="scientific">Aphanocapsa feldmannii 277cV</name>
    <dbReference type="NCBI Taxonomy" id="2507553"/>
    <lineage>
        <taxon>Bacteria</taxon>
        <taxon>Bacillati</taxon>
        <taxon>Cyanobacteriota</taxon>
        <taxon>Cyanophyceae</taxon>
        <taxon>Oscillatoriophycideae</taxon>
        <taxon>Chroococcales</taxon>
        <taxon>Microcystaceae</taxon>
        <taxon>Aphanocapsa</taxon>
    </lineage>
</organism>
<sequence>MAPRPAQPPPVQRLLRRWLRPQWPRLWAVSRRIDRFNSAIGRAASWLVLVMLAVGSWNVVGRHLGVLIGHNLSSNALIESQLYLFDLIFLLGAAWTLQRNGHVRVDVLQARWTPRQRALADLLGTVFFLIPFCLLMIGVSWGTVASSWHILEQSPDPGGLPRYPIKTMIPLSFALLALQGISEAIKRLDRLLAPGPSDAMATPDGR</sequence>
<feature type="transmembrane region" description="Helical" evidence="9">
    <location>
        <begin position="118"/>
        <end position="143"/>
    </location>
</feature>
<evidence type="ECO:0000256" key="7">
    <source>
        <dbReference type="ARBA" id="ARBA00023136"/>
    </source>
</evidence>
<evidence type="ECO:0000256" key="3">
    <source>
        <dbReference type="ARBA" id="ARBA00022475"/>
    </source>
</evidence>
<dbReference type="GO" id="GO:0005886">
    <property type="term" value="C:plasma membrane"/>
    <property type="evidence" value="ECO:0007669"/>
    <property type="project" value="UniProtKB-SubCell"/>
</dbReference>
<accession>A0A524RS22</accession>
<dbReference type="InterPro" id="IPR007387">
    <property type="entry name" value="TRAP_DctQ"/>
</dbReference>
<keyword evidence="3" id="KW-1003">Cell membrane</keyword>
<comment type="caution">
    <text evidence="11">The sequence shown here is derived from an EMBL/GenBank/DDBJ whole genome shotgun (WGS) entry which is preliminary data.</text>
</comment>
<keyword evidence="4" id="KW-0997">Cell inner membrane</keyword>
<keyword evidence="2" id="KW-0813">Transport</keyword>
<evidence type="ECO:0000313" key="12">
    <source>
        <dbReference type="Proteomes" id="UP000317990"/>
    </source>
</evidence>
<proteinExistence type="inferred from homology"/>
<dbReference type="Proteomes" id="UP000317990">
    <property type="component" value="Unassembled WGS sequence"/>
</dbReference>
<evidence type="ECO:0000256" key="2">
    <source>
        <dbReference type="ARBA" id="ARBA00022448"/>
    </source>
</evidence>
<keyword evidence="5 9" id="KW-0812">Transmembrane</keyword>
<evidence type="ECO:0000256" key="4">
    <source>
        <dbReference type="ARBA" id="ARBA00022519"/>
    </source>
</evidence>
<dbReference type="PANTHER" id="PTHR35011">
    <property type="entry name" value="2,3-DIKETO-L-GULONATE TRAP TRANSPORTER SMALL PERMEASE PROTEIN YIAM"/>
    <property type="match status" value="1"/>
</dbReference>
<dbReference type="Pfam" id="PF04290">
    <property type="entry name" value="DctQ"/>
    <property type="match status" value="1"/>
</dbReference>
<evidence type="ECO:0000256" key="1">
    <source>
        <dbReference type="ARBA" id="ARBA00004429"/>
    </source>
</evidence>
<comment type="subcellular location">
    <subcellularLocation>
        <location evidence="1">Cell inner membrane</location>
        <topology evidence="1">Multi-pass membrane protein</topology>
    </subcellularLocation>
</comment>
<evidence type="ECO:0000256" key="6">
    <source>
        <dbReference type="ARBA" id="ARBA00022989"/>
    </source>
</evidence>
<feature type="transmembrane region" description="Helical" evidence="9">
    <location>
        <begin position="80"/>
        <end position="97"/>
    </location>
</feature>
<name>A0A524RS22_9CHRO</name>
<keyword evidence="7 9" id="KW-0472">Membrane</keyword>
<evidence type="ECO:0000259" key="10">
    <source>
        <dbReference type="Pfam" id="PF04290"/>
    </source>
</evidence>
<protein>
    <submittedName>
        <fullName evidence="11">TRAP transporter small permease subunit</fullName>
    </submittedName>
</protein>
<dbReference type="EMBL" id="SRMO01000006">
    <property type="protein sequence ID" value="TGG96627.1"/>
    <property type="molecule type" value="Genomic_DNA"/>
</dbReference>
<reference evidence="11 12" key="1">
    <citation type="journal article" date="2019" name="mSystems">
        <title>Life at home and on the roam: Genomic adaptions reflect the dual lifestyle of an intracellular, facultative symbiont.</title>
        <authorList>
            <person name="Burgsdorf I."/>
        </authorList>
    </citation>
    <scope>NUCLEOTIDE SEQUENCE [LARGE SCALE GENOMIC DNA]</scope>
    <source>
        <strain evidence="11">277cV</strain>
    </source>
</reference>
<evidence type="ECO:0000313" key="11">
    <source>
        <dbReference type="EMBL" id="TGG96627.1"/>
    </source>
</evidence>
<gene>
    <name evidence="11" type="ORF">ERJ67_00635</name>
</gene>
<evidence type="ECO:0000256" key="5">
    <source>
        <dbReference type="ARBA" id="ARBA00022692"/>
    </source>
</evidence>
<feature type="transmembrane region" description="Helical" evidence="9">
    <location>
        <begin position="39"/>
        <end position="60"/>
    </location>
</feature>
<keyword evidence="6 9" id="KW-1133">Transmembrane helix</keyword>
<comment type="similarity">
    <text evidence="8">Belongs to the TRAP transporter small permease family.</text>
</comment>
<feature type="domain" description="Tripartite ATP-independent periplasmic transporters DctQ component" evidence="10">
    <location>
        <begin position="51"/>
        <end position="188"/>
    </location>
</feature>
<evidence type="ECO:0000256" key="8">
    <source>
        <dbReference type="ARBA" id="ARBA00038436"/>
    </source>
</evidence>
<dbReference type="PANTHER" id="PTHR35011:SF4">
    <property type="entry name" value="SLL1102 PROTEIN"/>
    <property type="match status" value="1"/>
</dbReference>
<dbReference type="AlphaFoldDB" id="A0A524RS22"/>
<dbReference type="InterPro" id="IPR055348">
    <property type="entry name" value="DctQ"/>
</dbReference>
<evidence type="ECO:0000256" key="9">
    <source>
        <dbReference type="SAM" id="Phobius"/>
    </source>
</evidence>